<dbReference type="PANTHER" id="PTHR37988:SF1">
    <property type="entry name" value="UPF0592 MEMBRANE PROTEIN C7D4.03C"/>
    <property type="match status" value="1"/>
</dbReference>
<organism evidence="2 3">
    <name type="scientific">Tuber aestivum</name>
    <name type="common">summer truffle</name>
    <dbReference type="NCBI Taxonomy" id="59557"/>
    <lineage>
        <taxon>Eukaryota</taxon>
        <taxon>Fungi</taxon>
        <taxon>Dikarya</taxon>
        <taxon>Ascomycota</taxon>
        <taxon>Pezizomycotina</taxon>
        <taxon>Pezizomycetes</taxon>
        <taxon>Pezizales</taxon>
        <taxon>Tuberaceae</taxon>
        <taxon>Tuber</taxon>
    </lineage>
</organism>
<reference evidence="2" key="1">
    <citation type="submission" date="2015-10" db="EMBL/GenBank/DDBJ databases">
        <authorList>
            <person name="Regsiter A."/>
            <person name="william w."/>
        </authorList>
    </citation>
    <scope>NUCLEOTIDE SEQUENCE</scope>
    <source>
        <strain evidence="2">Montdore</strain>
    </source>
</reference>
<feature type="compositionally biased region" description="Low complexity" evidence="1">
    <location>
        <begin position="223"/>
        <end position="233"/>
    </location>
</feature>
<name>A0A292Q7A1_9PEZI</name>
<feature type="region of interest" description="Disordered" evidence="1">
    <location>
        <begin position="978"/>
        <end position="1024"/>
    </location>
</feature>
<feature type="compositionally biased region" description="Polar residues" evidence="1">
    <location>
        <begin position="105"/>
        <end position="119"/>
    </location>
</feature>
<keyword evidence="3" id="KW-1185">Reference proteome</keyword>
<dbReference type="Proteomes" id="UP001412239">
    <property type="component" value="Unassembled WGS sequence"/>
</dbReference>
<dbReference type="PANTHER" id="PTHR37988">
    <property type="entry name" value="UPF0592 MEMBRANE PROTEIN C7D4.03C"/>
    <property type="match status" value="1"/>
</dbReference>
<feature type="compositionally biased region" description="Polar residues" evidence="1">
    <location>
        <begin position="943"/>
        <end position="963"/>
    </location>
</feature>
<dbReference type="InterPro" id="IPR013887">
    <property type="entry name" value="UPF0592"/>
</dbReference>
<feature type="non-terminal residue" evidence="2">
    <location>
        <position position="1200"/>
    </location>
</feature>
<dbReference type="Pfam" id="PF08578">
    <property type="entry name" value="DUF1765"/>
    <property type="match status" value="1"/>
</dbReference>
<evidence type="ECO:0008006" key="4">
    <source>
        <dbReference type="Google" id="ProtNLM"/>
    </source>
</evidence>
<accession>A0A292Q7A1</accession>
<feature type="compositionally biased region" description="Low complexity" evidence="1">
    <location>
        <begin position="931"/>
        <end position="942"/>
    </location>
</feature>
<protein>
    <recommendedName>
        <fullName evidence="4">DUF1765-domain-containing protein</fullName>
    </recommendedName>
</protein>
<evidence type="ECO:0000313" key="2">
    <source>
        <dbReference type="EMBL" id="CUS14825.1"/>
    </source>
</evidence>
<feature type="compositionally biased region" description="Low complexity" evidence="1">
    <location>
        <begin position="277"/>
        <end position="288"/>
    </location>
</feature>
<gene>
    <name evidence="2" type="ORF">GSTUAT00001110001</name>
</gene>
<sequence>MPAAAAGTGGGVQRSFSFRRPFSQASRLSIPKAKGPSPPAAPSAAAASNSKTKATQQLKPDSPPLLSLASTSQSGDHPSTLDDDDFFSNPLKSNNFISQQTITSITQDSGVQTGDTSKTLAKPSLAPSAAFECDDPVSGSDPKGQPQIRISTFLKPSNPVQDTSYQPPVSPASSASFLDLKARSVSETFVTLSHRSWNSPNVSRSPSPSSRDDRSSRDENDSRSTSSVSSSASPTKANGAEDTAESKNVFQPARPGIDRSPSLLGKARRPLSVFTRSSASESSMAPPSTLKKAYVGSSDSVGSLGERPALKKVKDELWEAYKLLESDFQRFQGKSTAQKANIIRQSLIPFLRKFEDKSTAHIAPDELDRRVRVLHRWWTGLMAQLRIRNSQAIAGADRPVYLEGISGLLSRPEWRSAPSTFAPVNQRLLASAKSRSSSSLASTSSAYSLQKSVQHNIKVLFTRTLYDTLGFTVEKMGLRASPPSMVTFGGKVLAYAFYFCPGVADMLISLWEIQPAAVRRVLPEFGVGRGTDLRQVSEAIVSDFPETLQSLGFTTLVATLRGMKQPAKSPVGIQVDWHGTWTSRWSGHDSDLLYVFLRHYHILMYDYLPADVSPLARFTAPGYVMVQAHMLSLLDSTIHRQPTLMGADNLASTTFEDMLANATAALPMAARNPARTMAENKMVILLRDVISDKVNYSEECRIMYITSFMATIKGAVRKTRVYDADACFTLCDLVEEILPLFSQAEKLYNMAFVDWPFWIDVLKQMLESENNMIELRLISFIYTAWDVIVEEEGRKRAICLDWLLSEAVWEKYFCHWCPMVRAYFMRLACWRLGRYDGSPNPLDLDILETLLRRLRTAYAHYLRLKDRAEANKTPLPSTAPCLPQPCRRLLIIRSDVLTTPQGVLLDGVIPTAAPISDPESLPRFSSSMPLTSTSTATSDAQSIPSTDTVDATRPTDPNASSFSRRWGAIRSVIGLKSAVNNDASPPDSPELPLPRKQAGSIPSSKGSPKRESSFTQQQPVRQQKKTTFKFALDWVDRPPFGNRERRLGPARIPSAGQKYVDAECNVPLSVDLSGYTGNASHWTYVGRALAEWVVVVMECENFFERRKSEGKETDKDIETPSLVGLYPDMTLSHSPFIHSFIYFPFHYFSLLGASNIAGIDGAKRRHIIPQTEDSLSIPNLEEGRLKMGWFVDYSRFFFRF</sequence>
<evidence type="ECO:0000256" key="1">
    <source>
        <dbReference type="SAM" id="MobiDB-lite"/>
    </source>
</evidence>
<dbReference type="AlphaFoldDB" id="A0A292Q7A1"/>
<feature type="region of interest" description="Disordered" evidence="1">
    <location>
        <begin position="105"/>
        <end position="173"/>
    </location>
</feature>
<feature type="compositionally biased region" description="Low complexity" evidence="1">
    <location>
        <begin position="195"/>
        <end position="209"/>
    </location>
</feature>
<evidence type="ECO:0000313" key="3">
    <source>
        <dbReference type="Proteomes" id="UP001412239"/>
    </source>
</evidence>
<feature type="compositionally biased region" description="Polar residues" evidence="1">
    <location>
        <begin position="148"/>
        <end position="173"/>
    </location>
</feature>
<dbReference type="EMBL" id="LN890955">
    <property type="protein sequence ID" value="CUS14825.1"/>
    <property type="molecule type" value="Genomic_DNA"/>
</dbReference>
<proteinExistence type="predicted"/>
<feature type="compositionally biased region" description="Low complexity" evidence="1">
    <location>
        <begin position="42"/>
        <end position="54"/>
    </location>
</feature>
<feature type="compositionally biased region" description="Basic and acidic residues" evidence="1">
    <location>
        <begin position="210"/>
        <end position="222"/>
    </location>
</feature>
<feature type="compositionally biased region" description="Polar residues" evidence="1">
    <location>
        <begin position="68"/>
        <end position="77"/>
    </location>
</feature>
<feature type="region of interest" description="Disordered" evidence="1">
    <location>
        <begin position="916"/>
        <end position="963"/>
    </location>
</feature>
<feature type="region of interest" description="Disordered" evidence="1">
    <location>
        <begin position="191"/>
        <end position="305"/>
    </location>
</feature>
<feature type="region of interest" description="Disordered" evidence="1">
    <location>
        <begin position="1"/>
        <end position="92"/>
    </location>
</feature>